<dbReference type="InterPro" id="IPR004155">
    <property type="entry name" value="PBS_lyase_HEAT"/>
</dbReference>
<keyword evidence="3" id="KW-1185">Reference proteome</keyword>
<dbReference type="Gene3D" id="1.25.10.10">
    <property type="entry name" value="Leucine-rich Repeat Variant"/>
    <property type="match status" value="1"/>
</dbReference>
<protein>
    <recommendedName>
        <fullName evidence="4">HEAT repeat domain-containing protein</fullName>
    </recommendedName>
</protein>
<dbReference type="SMART" id="SM00567">
    <property type="entry name" value="EZ_HEAT"/>
    <property type="match status" value="2"/>
</dbReference>
<proteinExistence type="predicted"/>
<comment type="caution">
    <text evidence="2">The sequence shown here is derived from an EMBL/GenBank/DDBJ whole genome shotgun (WGS) entry which is preliminary data.</text>
</comment>
<dbReference type="InterPro" id="IPR011989">
    <property type="entry name" value="ARM-like"/>
</dbReference>
<evidence type="ECO:0000313" key="3">
    <source>
        <dbReference type="Proteomes" id="UP001501442"/>
    </source>
</evidence>
<gene>
    <name evidence="2" type="ORF">GCM10023196_104380</name>
</gene>
<reference evidence="3" key="1">
    <citation type="journal article" date="2019" name="Int. J. Syst. Evol. Microbiol.">
        <title>The Global Catalogue of Microorganisms (GCM) 10K type strain sequencing project: providing services to taxonomists for standard genome sequencing and annotation.</title>
        <authorList>
            <consortium name="The Broad Institute Genomics Platform"/>
            <consortium name="The Broad Institute Genome Sequencing Center for Infectious Disease"/>
            <person name="Wu L."/>
            <person name="Ma J."/>
        </authorList>
    </citation>
    <scope>NUCLEOTIDE SEQUENCE [LARGE SCALE GENOMIC DNA]</scope>
    <source>
        <strain evidence="3">JCM 17939</strain>
    </source>
</reference>
<dbReference type="EMBL" id="BAABHK010000031">
    <property type="protein sequence ID" value="GAA4640125.1"/>
    <property type="molecule type" value="Genomic_DNA"/>
</dbReference>
<evidence type="ECO:0000256" key="1">
    <source>
        <dbReference type="SAM" id="MobiDB-lite"/>
    </source>
</evidence>
<dbReference type="SUPFAM" id="SSF48371">
    <property type="entry name" value="ARM repeat"/>
    <property type="match status" value="1"/>
</dbReference>
<evidence type="ECO:0008006" key="4">
    <source>
        <dbReference type="Google" id="ProtNLM"/>
    </source>
</evidence>
<feature type="region of interest" description="Disordered" evidence="1">
    <location>
        <begin position="1"/>
        <end position="20"/>
    </location>
</feature>
<accession>A0ABP8UWB7</accession>
<dbReference type="Pfam" id="PF13646">
    <property type="entry name" value="HEAT_2"/>
    <property type="match status" value="1"/>
</dbReference>
<name>A0ABP8UWB7_9ACTN</name>
<dbReference type="InterPro" id="IPR016024">
    <property type="entry name" value="ARM-type_fold"/>
</dbReference>
<evidence type="ECO:0000313" key="2">
    <source>
        <dbReference type="EMBL" id="GAA4640125.1"/>
    </source>
</evidence>
<sequence length="207" mass="22025">MTVIDLPVPPRAPRADEETGNRLARALGDRDARVRRAAAGALIDEREVLVGEDGVRALVEAADAADDSYVREVAAELVRAMRAAAWDIYALALRRDDAGRAETIRGLVVLKATAELGEIALTDPSWRIRERAVAALGTLGPRAAVGPLTSVLDDDVVAVRRAAVQALASWAADRHYARSALTTALADPDPGVRAEARWALAVTPSRP</sequence>
<dbReference type="Proteomes" id="UP001501442">
    <property type="component" value="Unassembled WGS sequence"/>
</dbReference>
<organism evidence="2 3">
    <name type="scientific">Actinoallomurus vinaceus</name>
    <dbReference type="NCBI Taxonomy" id="1080074"/>
    <lineage>
        <taxon>Bacteria</taxon>
        <taxon>Bacillati</taxon>
        <taxon>Actinomycetota</taxon>
        <taxon>Actinomycetes</taxon>
        <taxon>Streptosporangiales</taxon>
        <taxon>Thermomonosporaceae</taxon>
        <taxon>Actinoallomurus</taxon>
    </lineage>
</organism>
<dbReference type="RefSeq" id="WP_345443795.1">
    <property type="nucleotide sequence ID" value="NZ_BAABHK010000031.1"/>
</dbReference>